<evidence type="ECO:0008006" key="5">
    <source>
        <dbReference type="Google" id="ProtNLM"/>
    </source>
</evidence>
<feature type="non-terminal residue" evidence="3">
    <location>
        <position position="703"/>
    </location>
</feature>
<gene>
    <name evidence="3" type="ORF">ANCDUO_23612</name>
</gene>
<keyword evidence="1" id="KW-0175">Coiled coil</keyword>
<evidence type="ECO:0000313" key="3">
    <source>
        <dbReference type="EMBL" id="KIH46337.1"/>
    </source>
</evidence>
<proteinExistence type="predicted"/>
<evidence type="ECO:0000313" key="4">
    <source>
        <dbReference type="Proteomes" id="UP000054047"/>
    </source>
</evidence>
<keyword evidence="4" id="KW-1185">Reference proteome</keyword>
<dbReference type="AlphaFoldDB" id="A0A0C2C979"/>
<dbReference type="OrthoDB" id="5865628at2759"/>
<sequence>MEVEQAQVHDSNQARVEVVQATGTVGPQLVEEGVFQILRVAGLTSTAQLEQCLDETMNLRTKMGTLCNRLGCTTETIEECLSDMRGTLAEKEMMIRSLRSELEAEKLQVAELSERVQVMGQQAGGPTQERYELDYAKLEDYDPHVLLAMAQAKLRRNNGRSTIYAGHGAYPDVPLETIALQKAEILFNQLATWEGSYILADALETSEKDQVYEKVKEAALRLERTKKTASSMAQHRNMVTNQRHANAQRVALSSSHTVEGADRWEDAGSGRSKVEHDEAIKDKSPRTEKEMKSFKCGKRGHIARRCSARESLLTAEKDVPRDQGTTEPQKHGSFSALLDRSALAQDGRIVDNSALSIFYCCSGRRFEENDPVEFNCRVRQLTFSAVAHVDDPIIANLSFHSIFELARLISIFESEADPERKRYKMKNPTHCFITIAGVQKAYAFFKDHCEHVRRALMAHDGGNVALASNAGWNIDIAQINDLANSGIRFAESHSWGEIVVKNAVKSTLVFLPFGFRGYDRIVAAGENVKIHLYKSLHDICETLKGATGGTCIFVSPTTVGPIEESAWLRLSTVFAAQARQGTKVISVCGPRGEQAWERNRNKTIEMFKIMREAAAASGHNIVTMFGQTPAFTEPCVTMGSAPRMTPDEAYSVQLIKQFLVALQEYVAGHIHHDLFVVFPEPIDRTKFYKYKKRMDPEQAREVL</sequence>
<dbReference type="Proteomes" id="UP000054047">
    <property type="component" value="Unassembled WGS sequence"/>
</dbReference>
<protein>
    <recommendedName>
        <fullName evidence="5">CCHC-type domain-containing protein</fullName>
    </recommendedName>
</protein>
<name>A0A0C2C979_9BILA</name>
<evidence type="ECO:0000256" key="2">
    <source>
        <dbReference type="SAM" id="MobiDB-lite"/>
    </source>
</evidence>
<dbReference type="EMBL" id="KN769541">
    <property type="protein sequence ID" value="KIH46337.1"/>
    <property type="molecule type" value="Genomic_DNA"/>
</dbReference>
<feature type="coiled-coil region" evidence="1">
    <location>
        <begin position="88"/>
        <end position="122"/>
    </location>
</feature>
<organism evidence="3 4">
    <name type="scientific">Ancylostoma duodenale</name>
    <dbReference type="NCBI Taxonomy" id="51022"/>
    <lineage>
        <taxon>Eukaryota</taxon>
        <taxon>Metazoa</taxon>
        <taxon>Ecdysozoa</taxon>
        <taxon>Nematoda</taxon>
        <taxon>Chromadorea</taxon>
        <taxon>Rhabditida</taxon>
        <taxon>Rhabditina</taxon>
        <taxon>Rhabditomorpha</taxon>
        <taxon>Strongyloidea</taxon>
        <taxon>Ancylostomatidae</taxon>
        <taxon>Ancylostomatinae</taxon>
        <taxon>Ancylostoma</taxon>
    </lineage>
</organism>
<evidence type="ECO:0000256" key="1">
    <source>
        <dbReference type="SAM" id="Coils"/>
    </source>
</evidence>
<reference evidence="3 4" key="1">
    <citation type="submission" date="2013-12" db="EMBL/GenBank/DDBJ databases">
        <title>Draft genome of the parsitic nematode Ancylostoma duodenale.</title>
        <authorList>
            <person name="Mitreva M."/>
        </authorList>
    </citation>
    <scope>NUCLEOTIDE SEQUENCE [LARGE SCALE GENOMIC DNA]</scope>
    <source>
        <strain evidence="3 4">Zhejiang</strain>
    </source>
</reference>
<feature type="compositionally biased region" description="Basic and acidic residues" evidence="2">
    <location>
        <begin position="259"/>
        <end position="293"/>
    </location>
</feature>
<feature type="region of interest" description="Disordered" evidence="2">
    <location>
        <begin position="251"/>
        <end position="294"/>
    </location>
</feature>
<accession>A0A0C2C979</accession>
<feature type="region of interest" description="Disordered" evidence="2">
    <location>
        <begin position="313"/>
        <end position="333"/>
    </location>
</feature>